<dbReference type="GO" id="GO:0005789">
    <property type="term" value="C:endoplasmic reticulum membrane"/>
    <property type="evidence" value="ECO:0007669"/>
    <property type="project" value="TreeGrafter"/>
</dbReference>
<organism evidence="10 11">
    <name type="scientific">Candidozyma haemuli</name>
    <dbReference type="NCBI Taxonomy" id="45357"/>
    <lineage>
        <taxon>Eukaryota</taxon>
        <taxon>Fungi</taxon>
        <taxon>Dikarya</taxon>
        <taxon>Ascomycota</taxon>
        <taxon>Saccharomycotina</taxon>
        <taxon>Pichiomycetes</taxon>
        <taxon>Metschnikowiaceae</taxon>
        <taxon>Candidozyma</taxon>
    </lineage>
</organism>
<feature type="transmembrane region" description="Helical" evidence="7">
    <location>
        <begin position="452"/>
        <end position="471"/>
    </location>
</feature>
<evidence type="ECO:0000256" key="5">
    <source>
        <dbReference type="ARBA" id="ARBA00023136"/>
    </source>
</evidence>
<sequence length="481" mass="54099">MKLLSLCSILAVASAIVPEGIISSDTKVYPGRQSLPNLFTVPSKNDINGWEVSGSLKLDAGRLAFERGQGALWSESALANSMDEWVIEAVFRNSESVETADHSFVDTNGLAFWLVQAQNTPRFKKDTSNFGGPAVFDGFQFLVNNKEKPGLKLFAGDGTKEIPNQIDNTLGTCSFNYLDSMVPFTLRISYSAKNKLFKVQIDNNLCFKTDAISFNKLAQDFDFGVTGSVDGKSQEYWEILKMSVYNELTEDAIDDHGILADGAVKVITVTQDEQEPTYQPSFGRESLMERTRKWKEQMLKEEEEEAKAREQQKTEPQKQEPVRIETPSKVDLSEITQKFSSLENLIKQVGAGSGNNQPDLSILNQIVESQIQQIQVLETLKDNYVRLEQLIQSQNNDIAKSILNEFNNHRKELGDLGRHVQSLAASSGKRETERFPSFESDKVESFQTYSKWFMVAVIAIIVVLSIFVHRLRKDVKHSKLL</sequence>
<dbReference type="InterPro" id="IPR013320">
    <property type="entry name" value="ConA-like_dom_sf"/>
</dbReference>
<keyword evidence="4 7" id="KW-1133">Transmembrane helix</keyword>
<dbReference type="STRING" id="45357.A0A2V1AZJ7"/>
<feature type="region of interest" description="Disordered" evidence="6">
    <location>
        <begin position="301"/>
        <end position="325"/>
    </location>
</feature>
<protein>
    <recommendedName>
        <fullName evidence="9">L-type lectin-like domain-containing protein</fullName>
    </recommendedName>
</protein>
<keyword evidence="5 7" id="KW-0472">Membrane</keyword>
<evidence type="ECO:0000259" key="9">
    <source>
        <dbReference type="PROSITE" id="PS51328"/>
    </source>
</evidence>
<feature type="domain" description="L-type lectin-like" evidence="9">
    <location>
        <begin position="25"/>
        <end position="247"/>
    </location>
</feature>
<dbReference type="EMBL" id="PKFO01000011">
    <property type="protein sequence ID" value="PVH23490.1"/>
    <property type="molecule type" value="Genomic_DNA"/>
</dbReference>
<dbReference type="GeneID" id="37009110"/>
<comment type="caution">
    <text evidence="10">The sequence shown here is derived from an EMBL/GenBank/DDBJ whole genome shotgun (WGS) entry which is preliminary data.</text>
</comment>
<dbReference type="SUPFAM" id="SSF49899">
    <property type="entry name" value="Concanavalin A-like lectins/glucanases"/>
    <property type="match status" value="1"/>
</dbReference>
<dbReference type="Pfam" id="PF03388">
    <property type="entry name" value="Lectin_leg-like"/>
    <property type="match status" value="1"/>
</dbReference>
<dbReference type="InterPro" id="IPR051136">
    <property type="entry name" value="Intracellular_Lectin-GPT"/>
</dbReference>
<evidence type="ECO:0000313" key="11">
    <source>
        <dbReference type="Proteomes" id="UP000244309"/>
    </source>
</evidence>
<keyword evidence="2 7" id="KW-0812">Transmembrane</keyword>
<dbReference type="VEuPathDB" id="FungiDB:CXQ85_003780"/>
<evidence type="ECO:0000256" key="3">
    <source>
        <dbReference type="ARBA" id="ARBA00022729"/>
    </source>
</evidence>
<feature type="chain" id="PRO_5016017026" description="L-type lectin-like domain-containing protein" evidence="8">
    <location>
        <begin position="16"/>
        <end position="481"/>
    </location>
</feature>
<dbReference type="AlphaFoldDB" id="A0A2V1AZJ7"/>
<dbReference type="OrthoDB" id="10265193at2759"/>
<reference evidence="10 11" key="1">
    <citation type="submission" date="2017-12" db="EMBL/GenBank/DDBJ databases">
        <title>Genome Sequence of a Multidrug-Resistant Candida haemulonii Isolate from a Patient with Chronic Leg Ulcers in Israel.</title>
        <authorList>
            <person name="Chow N.A."/>
            <person name="Gade L."/>
            <person name="Batra D."/>
            <person name="Rowe L.A."/>
            <person name="Ben-Ami R."/>
            <person name="Loparev V.N."/>
            <person name="Litvintseva A.P."/>
        </authorList>
    </citation>
    <scope>NUCLEOTIDE SEQUENCE [LARGE SCALE GENOMIC DNA]</scope>
    <source>
        <strain evidence="10 11">B11899</strain>
    </source>
</reference>
<dbReference type="GO" id="GO:0006888">
    <property type="term" value="P:endoplasmic reticulum to Golgi vesicle-mediated transport"/>
    <property type="evidence" value="ECO:0007669"/>
    <property type="project" value="TreeGrafter"/>
</dbReference>
<dbReference type="PANTHER" id="PTHR12223:SF28">
    <property type="entry name" value="LECTIN, MANNOSE BINDING 1 LIKE"/>
    <property type="match status" value="1"/>
</dbReference>
<dbReference type="PANTHER" id="PTHR12223">
    <property type="entry name" value="VESICULAR MANNOSE-BINDING LECTIN"/>
    <property type="match status" value="1"/>
</dbReference>
<accession>A0A2V1AZJ7</accession>
<evidence type="ECO:0000313" key="10">
    <source>
        <dbReference type="EMBL" id="PVH23490.1"/>
    </source>
</evidence>
<evidence type="ECO:0000256" key="2">
    <source>
        <dbReference type="ARBA" id="ARBA00022692"/>
    </source>
</evidence>
<dbReference type="PROSITE" id="PS51328">
    <property type="entry name" value="L_LECTIN_LIKE"/>
    <property type="match status" value="1"/>
</dbReference>
<keyword evidence="11" id="KW-1185">Reference proteome</keyword>
<evidence type="ECO:0000256" key="7">
    <source>
        <dbReference type="SAM" id="Phobius"/>
    </source>
</evidence>
<evidence type="ECO:0000256" key="4">
    <source>
        <dbReference type="ARBA" id="ARBA00022989"/>
    </source>
</evidence>
<dbReference type="RefSeq" id="XP_025344430.1">
    <property type="nucleotide sequence ID" value="XM_025487414.1"/>
</dbReference>
<dbReference type="InterPro" id="IPR005052">
    <property type="entry name" value="Lectin_leg"/>
</dbReference>
<proteinExistence type="predicted"/>
<evidence type="ECO:0000256" key="1">
    <source>
        <dbReference type="ARBA" id="ARBA00004479"/>
    </source>
</evidence>
<evidence type="ECO:0000256" key="6">
    <source>
        <dbReference type="SAM" id="MobiDB-lite"/>
    </source>
</evidence>
<comment type="subcellular location">
    <subcellularLocation>
        <location evidence="1">Membrane</location>
        <topology evidence="1">Single-pass type I membrane protein</topology>
    </subcellularLocation>
</comment>
<dbReference type="GO" id="GO:0005793">
    <property type="term" value="C:endoplasmic reticulum-Golgi intermediate compartment"/>
    <property type="evidence" value="ECO:0007669"/>
    <property type="project" value="TreeGrafter"/>
</dbReference>
<gene>
    <name evidence="10" type="ORF">CXQ85_003780</name>
</gene>
<dbReference type="GO" id="GO:0000139">
    <property type="term" value="C:Golgi membrane"/>
    <property type="evidence" value="ECO:0007669"/>
    <property type="project" value="TreeGrafter"/>
</dbReference>
<keyword evidence="3 8" id="KW-0732">Signal</keyword>
<name>A0A2V1AZJ7_9ASCO</name>
<evidence type="ECO:0000256" key="8">
    <source>
        <dbReference type="SAM" id="SignalP"/>
    </source>
</evidence>
<dbReference type="GO" id="GO:0005537">
    <property type="term" value="F:D-mannose binding"/>
    <property type="evidence" value="ECO:0007669"/>
    <property type="project" value="TreeGrafter"/>
</dbReference>
<dbReference type="Proteomes" id="UP000244309">
    <property type="component" value="Unassembled WGS sequence"/>
</dbReference>
<dbReference type="GO" id="GO:0030134">
    <property type="term" value="C:COPII-coated ER to Golgi transport vesicle"/>
    <property type="evidence" value="ECO:0007669"/>
    <property type="project" value="TreeGrafter"/>
</dbReference>
<feature type="signal peptide" evidence="8">
    <location>
        <begin position="1"/>
        <end position="15"/>
    </location>
</feature>
<dbReference type="Gene3D" id="2.60.120.200">
    <property type="match status" value="1"/>
</dbReference>